<name>A0ACC1NNB0_9HYPO</name>
<comment type="caution">
    <text evidence="1">The sequence shown here is derived from an EMBL/GenBank/DDBJ whole genome shotgun (WGS) entry which is preliminary data.</text>
</comment>
<accession>A0ACC1NNB0</accession>
<reference evidence="1" key="1">
    <citation type="submission" date="2022-08" db="EMBL/GenBank/DDBJ databases">
        <title>Genome Sequence of Lecanicillium fungicola.</title>
        <authorList>
            <person name="Buettner E."/>
        </authorList>
    </citation>
    <scope>NUCLEOTIDE SEQUENCE</scope>
    <source>
        <strain evidence="1">Babe33</strain>
    </source>
</reference>
<sequence length="643" mass="69576">MSLLALPPELLLRVASFIRSERALSCLSRCCCCLHELIGPVLFQRNAKLNGIIRRAISFGIDPSVLQGMNVVADAIVRNHHDMLEFLFTECHLKPIGTGSGDSPIWLAVNHRLPSVIKVLLKHGASFEADTGDGTTPLHAMARCGYVDCAEILLRDGVNVGAADDEGDTPLHAAAGRDSVSMLELLVKYEGDLNRRNFNNETPLGVAIRNHKLKVAQWMLQNGANAHSTRVEGLPALHWSADFGHEEFAKLLLDHGIDPDNRIPLDWPNDAADGPVDGETSQDGLADTPLILAATKGHTRIVKMLLAADANVNAKGTHGTTALLSAAATAPLEVTDVLLANGADPKRVDDYGHTAPMSAVRNRDMNVLERLLKAGADIETSSTKTLLAHGADITARDAWGWQAVMVAAMIGDPEGLDYLLSKDAFDINEQDPDGRTALYHAAKAGKHECVTALLSREPRALPNIKDRYGATPLIVAARNGHNRVIRALISQSDISIYDVDLFGYNASHWASRCGDPDTEKLLEHYFSVEHAESAGSTAADLDRIPLARFKEIGCFCDVCGRSTAHDPHGQAQVCNVCVDDDAGFLICYPCLCQGAACRDASHKLELHSCTYLAHEEEECSRSPESSDGYSDNDEDASEEQEDD</sequence>
<gene>
    <name evidence="1" type="ORF">NQ176_g2443</name>
</gene>
<organism evidence="1 2">
    <name type="scientific">Zarea fungicola</name>
    <dbReference type="NCBI Taxonomy" id="93591"/>
    <lineage>
        <taxon>Eukaryota</taxon>
        <taxon>Fungi</taxon>
        <taxon>Dikarya</taxon>
        <taxon>Ascomycota</taxon>
        <taxon>Pezizomycotina</taxon>
        <taxon>Sordariomycetes</taxon>
        <taxon>Hypocreomycetidae</taxon>
        <taxon>Hypocreales</taxon>
        <taxon>Cordycipitaceae</taxon>
        <taxon>Zarea</taxon>
    </lineage>
</organism>
<evidence type="ECO:0000313" key="1">
    <source>
        <dbReference type="EMBL" id="KAJ2980757.1"/>
    </source>
</evidence>
<dbReference type="EMBL" id="JANJQO010000174">
    <property type="protein sequence ID" value="KAJ2980757.1"/>
    <property type="molecule type" value="Genomic_DNA"/>
</dbReference>
<protein>
    <submittedName>
        <fullName evidence="1">Uncharacterized protein</fullName>
    </submittedName>
</protein>
<keyword evidence="2" id="KW-1185">Reference proteome</keyword>
<proteinExistence type="predicted"/>
<evidence type="ECO:0000313" key="2">
    <source>
        <dbReference type="Proteomes" id="UP001143910"/>
    </source>
</evidence>
<dbReference type="Proteomes" id="UP001143910">
    <property type="component" value="Unassembled WGS sequence"/>
</dbReference>